<gene>
    <name evidence="2" type="ORF">WPS_08050</name>
</gene>
<dbReference type="Proteomes" id="UP001317532">
    <property type="component" value="Chromosome"/>
</dbReference>
<organism evidence="2 3">
    <name type="scientific">Vulcanimicrobium alpinum</name>
    <dbReference type="NCBI Taxonomy" id="3016050"/>
    <lineage>
        <taxon>Bacteria</taxon>
        <taxon>Bacillati</taxon>
        <taxon>Vulcanimicrobiota</taxon>
        <taxon>Vulcanimicrobiia</taxon>
        <taxon>Vulcanimicrobiales</taxon>
        <taxon>Vulcanimicrobiaceae</taxon>
        <taxon>Vulcanimicrobium</taxon>
    </lineage>
</organism>
<dbReference type="PROSITE" id="PS51186">
    <property type="entry name" value="GNAT"/>
    <property type="match status" value="1"/>
</dbReference>
<dbReference type="PANTHER" id="PTHR43328:SF1">
    <property type="entry name" value="N-ACETYLTRANSFERASE DOMAIN-CONTAINING PROTEIN"/>
    <property type="match status" value="1"/>
</dbReference>
<protein>
    <submittedName>
        <fullName evidence="2">N-acetyltransferase</fullName>
    </submittedName>
</protein>
<accession>A0AAN1XV37</accession>
<evidence type="ECO:0000313" key="2">
    <source>
        <dbReference type="EMBL" id="BDE05529.1"/>
    </source>
</evidence>
<dbReference type="GO" id="GO:0016747">
    <property type="term" value="F:acyltransferase activity, transferring groups other than amino-acyl groups"/>
    <property type="evidence" value="ECO:0007669"/>
    <property type="project" value="InterPro"/>
</dbReference>
<dbReference type="Gene3D" id="3.40.630.30">
    <property type="match status" value="1"/>
</dbReference>
<dbReference type="InterPro" id="IPR016181">
    <property type="entry name" value="Acyl_CoA_acyltransferase"/>
</dbReference>
<dbReference type="AlphaFoldDB" id="A0AAN1XV37"/>
<dbReference type="KEGG" id="vab:WPS_08050"/>
<evidence type="ECO:0000313" key="3">
    <source>
        <dbReference type="Proteomes" id="UP001317532"/>
    </source>
</evidence>
<reference evidence="2 3" key="1">
    <citation type="journal article" date="2022" name="ISME Commun">
        <title>Vulcanimicrobium alpinus gen. nov. sp. nov., the first cultivated representative of the candidate phylum 'Eremiobacterota', is a metabolically versatile aerobic anoxygenic phototroph.</title>
        <authorList>
            <person name="Yabe S."/>
            <person name="Muto K."/>
            <person name="Abe K."/>
            <person name="Yokota A."/>
            <person name="Staudigel H."/>
            <person name="Tebo B.M."/>
        </authorList>
    </citation>
    <scope>NUCLEOTIDE SEQUENCE [LARGE SCALE GENOMIC DNA]</scope>
    <source>
        <strain evidence="2 3">WC8-2</strain>
    </source>
</reference>
<dbReference type="Pfam" id="PF13302">
    <property type="entry name" value="Acetyltransf_3"/>
    <property type="match status" value="1"/>
</dbReference>
<dbReference type="InterPro" id="IPR000182">
    <property type="entry name" value="GNAT_dom"/>
</dbReference>
<name>A0AAN1XV37_UNVUL</name>
<proteinExistence type="predicted"/>
<keyword evidence="3" id="KW-1185">Reference proteome</keyword>
<dbReference type="RefSeq" id="WP_317996561.1">
    <property type="nucleotide sequence ID" value="NZ_AP025523.1"/>
</dbReference>
<sequence>MTQPELPLTGALCRLRAFDERDDEALLRHANDPAIGRNLRDRFPHPYDIEDAREWIALTRMDRPATNLAIDVDGEVCGSIGIAVGHDIERVSAEIGYWLGRSVWGRGIATDALRLMTEYAFETFDLTRIWAVPFARNLASHRVLEKAGYLREGLLRRAAIKDGEIVGMVMYARVR</sequence>
<dbReference type="EMBL" id="AP025523">
    <property type="protein sequence ID" value="BDE05529.1"/>
    <property type="molecule type" value="Genomic_DNA"/>
</dbReference>
<feature type="domain" description="N-acetyltransferase" evidence="1">
    <location>
        <begin position="13"/>
        <end position="173"/>
    </location>
</feature>
<evidence type="ECO:0000259" key="1">
    <source>
        <dbReference type="PROSITE" id="PS51186"/>
    </source>
</evidence>
<dbReference type="PANTHER" id="PTHR43328">
    <property type="entry name" value="ACETYLTRANSFERASE-RELATED"/>
    <property type="match status" value="1"/>
</dbReference>
<dbReference type="SUPFAM" id="SSF55729">
    <property type="entry name" value="Acyl-CoA N-acyltransferases (Nat)"/>
    <property type="match status" value="1"/>
</dbReference>